<evidence type="ECO:0000256" key="1">
    <source>
        <dbReference type="ARBA" id="ARBA00004651"/>
    </source>
</evidence>
<dbReference type="GO" id="GO:0031460">
    <property type="term" value="P:glycine betaine transport"/>
    <property type="evidence" value="ECO:0007669"/>
    <property type="project" value="TreeGrafter"/>
</dbReference>
<evidence type="ECO:0000313" key="10">
    <source>
        <dbReference type="Proteomes" id="UP000655589"/>
    </source>
</evidence>
<comment type="subcellular location">
    <subcellularLocation>
        <location evidence="1 7">Cell membrane</location>
        <topology evidence="1 7">Multi-pass membrane protein</topology>
    </subcellularLocation>
</comment>
<dbReference type="InterPro" id="IPR037185">
    <property type="entry name" value="EmrE-like"/>
</dbReference>
<keyword evidence="5 8" id="KW-1133">Transmembrane helix</keyword>
<dbReference type="SUPFAM" id="SSF103481">
    <property type="entry name" value="Multidrug resistance efflux transporter EmrE"/>
    <property type="match status" value="1"/>
</dbReference>
<feature type="transmembrane region" description="Helical" evidence="8">
    <location>
        <begin position="60"/>
        <end position="81"/>
    </location>
</feature>
<evidence type="ECO:0000256" key="4">
    <source>
        <dbReference type="ARBA" id="ARBA00022692"/>
    </source>
</evidence>
<dbReference type="Gene3D" id="1.10.3730.20">
    <property type="match status" value="1"/>
</dbReference>
<accession>A0A8H9GQ18</accession>
<feature type="transmembrane region" description="Helical" evidence="8">
    <location>
        <begin position="87"/>
        <end position="108"/>
    </location>
</feature>
<keyword evidence="6 8" id="KW-0472">Membrane</keyword>
<evidence type="ECO:0000313" key="9">
    <source>
        <dbReference type="EMBL" id="GGM44523.1"/>
    </source>
</evidence>
<keyword evidence="2" id="KW-0813">Transport</keyword>
<dbReference type="AlphaFoldDB" id="A0A8H9GQ18"/>
<reference evidence="9" key="1">
    <citation type="journal article" date="2014" name="Int. J. Syst. Evol. Microbiol.">
        <title>Complete genome sequence of Corynebacterium casei LMG S-19264T (=DSM 44701T), isolated from a smear-ripened cheese.</title>
        <authorList>
            <consortium name="US DOE Joint Genome Institute (JGI-PGF)"/>
            <person name="Walter F."/>
            <person name="Albersmeier A."/>
            <person name="Kalinowski J."/>
            <person name="Ruckert C."/>
        </authorList>
    </citation>
    <scope>NUCLEOTIDE SEQUENCE</scope>
    <source>
        <strain evidence="9">JCM 3051</strain>
    </source>
</reference>
<protein>
    <submittedName>
        <fullName evidence="9">Cation transporter</fullName>
    </submittedName>
</protein>
<evidence type="ECO:0000256" key="5">
    <source>
        <dbReference type="ARBA" id="ARBA00022989"/>
    </source>
</evidence>
<comment type="similarity">
    <text evidence="7">Belongs to the drug/metabolite transporter (DMT) superfamily. Small multidrug resistance (SMR) (TC 2.A.7.1) family.</text>
</comment>
<proteinExistence type="inferred from homology"/>
<evidence type="ECO:0000256" key="7">
    <source>
        <dbReference type="RuleBase" id="RU003942"/>
    </source>
</evidence>
<gene>
    <name evidence="9" type="ORF">GCM10010102_44920</name>
</gene>
<organism evidence="9 10">
    <name type="scientific">Promicromonospora citrea</name>
    <dbReference type="NCBI Taxonomy" id="43677"/>
    <lineage>
        <taxon>Bacteria</taxon>
        <taxon>Bacillati</taxon>
        <taxon>Actinomycetota</taxon>
        <taxon>Actinomycetes</taxon>
        <taxon>Micrococcales</taxon>
        <taxon>Promicromonosporaceae</taxon>
        <taxon>Promicromonospora</taxon>
    </lineage>
</organism>
<name>A0A8H9GQ18_9MICO</name>
<dbReference type="RefSeq" id="WP_171106631.1">
    <property type="nucleotide sequence ID" value="NZ_BMPT01000031.1"/>
</dbReference>
<dbReference type="InterPro" id="IPR000390">
    <property type="entry name" value="Small_drug/metabolite_transptr"/>
</dbReference>
<evidence type="ECO:0000256" key="3">
    <source>
        <dbReference type="ARBA" id="ARBA00022475"/>
    </source>
</evidence>
<dbReference type="Proteomes" id="UP000655589">
    <property type="component" value="Unassembled WGS sequence"/>
</dbReference>
<dbReference type="InterPro" id="IPR045324">
    <property type="entry name" value="Small_multidrug_res"/>
</dbReference>
<dbReference type="GO" id="GO:0015220">
    <property type="term" value="F:choline transmembrane transporter activity"/>
    <property type="evidence" value="ECO:0007669"/>
    <property type="project" value="TreeGrafter"/>
</dbReference>
<keyword evidence="4 7" id="KW-0812">Transmembrane</keyword>
<dbReference type="PANTHER" id="PTHR30561:SF1">
    <property type="entry name" value="MULTIDRUG TRANSPORTER EMRE"/>
    <property type="match status" value="1"/>
</dbReference>
<dbReference type="GO" id="GO:0015297">
    <property type="term" value="F:antiporter activity"/>
    <property type="evidence" value="ECO:0007669"/>
    <property type="project" value="TreeGrafter"/>
</dbReference>
<dbReference type="PANTHER" id="PTHR30561">
    <property type="entry name" value="SMR FAMILY PROTON-DEPENDENT DRUG EFFLUX TRANSPORTER SUGE"/>
    <property type="match status" value="1"/>
</dbReference>
<dbReference type="Pfam" id="PF00893">
    <property type="entry name" value="Multi_Drug_Res"/>
    <property type="match status" value="1"/>
</dbReference>
<reference evidence="9" key="2">
    <citation type="submission" date="2020-09" db="EMBL/GenBank/DDBJ databases">
        <authorList>
            <person name="Sun Q."/>
            <person name="Ohkuma M."/>
        </authorList>
    </citation>
    <scope>NUCLEOTIDE SEQUENCE</scope>
    <source>
        <strain evidence="9">JCM 3051</strain>
    </source>
</reference>
<keyword evidence="3" id="KW-1003">Cell membrane</keyword>
<evidence type="ECO:0000256" key="2">
    <source>
        <dbReference type="ARBA" id="ARBA00022448"/>
    </source>
</evidence>
<keyword evidence="10" id="KW-1185">Reference proteome</keyword>
<dbReference type="GO" id="GO:0005886">
    <property type="term" value="C:plasma membrane"/>
    <property type="evidence" value="ECO:0007669"/>
    <property type="project" value="UniProtKB-SubCell"/>
</dbReference>
<sequence length="109" mass="11021">MTALALSSLVLAIAGEVAGTVSLRMASAGRKAWWVGVGGGYVLAFTMLSVALAEGLALGVAYGIWTATGVVAIAVLSRILFQEPLTRIMGLGIALVVSGVLLIELGAVH</sequence>
<comment type="caution">
    <text evidence="9">The sequence shown here is derived from an EMBL/GenBank/DDBJ whole genome shotgun (WGS) entry which is preliminary data.</text>
</comment>
<dbReference type="EMBL" id="BMPT01000031">
    <property type="protein sequence ID" value="GGM44523.1"/>
    <property type="molecule type" value="Genomic_DNA"/>
</dbReference>
<feature type="transmembrane region" description="Helical" evidence="8">
    <location>
        <begin position="32"/>
        <end position="53"/>
    </location>
</feature>
<evidence type="ECO:0000256" key="8">
    <source>
        <dbReference type="SAM" id="Phobius"/>
    </source>
</evidence>
<evidence type="ECO:0000256" key="6">
    <source>
        <dbReference type="ARBA" id="ARBA00023136"/>
    </source>
</evidence>
<dbReference type="GO" id="GO:0015199">
    <property type="term" value="F:amino-acid betaine transmembrane transporter activity"/>
    <property type="evidence" value="ECO:0007669"/>
    <property type="project" value="TreeGrafter"/>
</dbReference>